<dbReference type="EMBL" id="CM020619">
    <property type="protein sequence ID" value="KAK1863666.1"/>
    <property type="molecule type" value="Genomic_DNA"/>
</dbReference>
<sequence>MAGAPPFSSEPDGVPLADLPSVGGGWAAAVGGSDGGGDGDRGSSSGGGGGGGDGGRGSDGGEGGDGGVRGVGIAGGRDGGDLLAGAAPPFLGRAGNGRTGVGTAAERAAEDSRLPSVWPEASDGGSRPGVGRPVGALPGGGGPSPLRSPRPRSPPARPSIPTPRFASLELPDLGDYVEHRARAPTRSTAVITFLSLLVLSLSIALWSSRLIAFRCPECTCPLPAAPGLGLGGTPNGGVMPGLGGGLGSGGGQGGGGSEEDGESTLGFGMAIFSATLVGCALASYGLARAGMTFLPDCIAYVLIGVVVGSVLRLSGVSSSVGYALPNQQQFFLFILPPIILEAGFSLNKGDFLKEAAPICLFALVGTIVSSAVFGLGMFVVGITGASFTFSFWEAMAFGALISAVDPVATMAVFTALRVNKTLHFLVFGESVLNDAVAIVLYRTCARMIGSASPTLAGALADFVYVFAGSAAVGAATGTLAAWTLKRTSLYRTPSLELAVFFVFAYMPYFLCDGLRMSGIMGILVNGVTLAHYAFPNLSRVAQLGAQQNFKTLAYLAETFVFVYLGTALTTFNHSWHLLTVAWGILLVLVSRAANVFPLAAVANRYRAEPISRKNCVVMWFSGLRGAIAFALSLSFPAEDGSGETRRVVISTTLAIVLFTVIVLGGGTMPLLRLLRMDTGGNEGGLAGESDASLPLPGASTDSLGGGWDDGGNVSGGSDQDGGGSGSGGVGSPGGASSPSLRGRWRAGGRRDPTRPSSRFGLDDSGSSAGEGAADPLTGGGRGGEAGAAASTDLLGGPVPSRSPRWVGEPPPASPFPAASAAVGSVVDEEDPAAAAAATRPSQLPLLARLDEEYLKPLLLAAPDRSHGANSRALARLSAAGDAMLSPEEMGAVLAAPSAAAVAAAAAAAAAAGDAAGGRATRRAALSRPDGGGRGRAARSRRGGREAAWSALPRPPPPPPPPPAPPPE</sequence>
<keyword evidence="2" id="KW-1185">Reference proteome</keyword>
<comment type="caution">
    <text evidence="1">The sequence shown here is derived from an EMBL/GenBank/DDBJ whole genome shotgun (WGS) entry which is preliminary data.</text>
</comment>
<accession>A0ACC3C144</accession>
<proteinExistence type="predicted"/>
<gene>
    <name evidence="1" type="ORF">I4F81_006220</name>
</gene>
<protein>
    <submittedName>
        <fullName evidence="1">Uncharacterized protein</fullName>
    </submittedName>
</protein>
<evidence type="ECO:0000313" key="1">
    <source>
        <dbReference type="EMBL" id="KAK1863666.1"/>
    </source>
</evidence>
<dbReference type="Proteomes" id="UP000798662">
    <property type="component" value="Chromosome 2"/>
</dbReference>
<evidence type="ECO:0000313" key="2">
    <source>
        <dbReference type="Proteomes" id="UP000798662"/>
    </source>
</evidence>
<name>A0ACC3C144_PYRYE</name>
<organism evidence="1 2">
    <name type="scientific">Pyropia yezoensis</name>
    <name type="common">Susabi-nori</name>
    <name type="synonym">Porphyra yezoensis</name>
    <dbReference type="NCBI Taxonomy" id="2788"/>
    <lineage>
        <taxon>Eukaryota</taxon>
        <taxon>Rhodophyta</taxon>
        <taxon>Bangiophyceae</taxon>
        <taxon>Bangiales</taxon>
        <taxon>Bangiaceae</taxon>
        <taxon>Pyropia</taxon>
    </lineage>
</organism>
<reference evidence="1" key="1">
    <citation type="submission" date="2019-11" db="EMBL/GenBank/DDBJ databases">
        <title>Nori genome reveals adaptations in red seaweeds to the harsh intertidal environment.</title>
        <authorList>
            <person name="Wang D."/>
            <person name="Mao Y."/>
        </authorList>
    </citation>
    <scope>NUCLEOTIDE SEQUENCE</scope>
    <source>
        <tissue evidence="1">Gametophyte</tissue>
    </source>
</reference>